<evidence type="ECO:0000313" key="2">
    <source>
        <dbReference type="EMBL" id="KAL1520472.1"/>
    </source>
</evidence>
<accession>A0AB34JH82</accession>
<proteinExistence type="predicted"/>
<feature type="region of interest" description="Disordered" evidence="1">
    <location>
        <begin position="1"/>
        <end position="27"/>
    </location>
</feature>
<sequence>MQRVAPRSEWPRGEWEDPPSCGWGSRRPLTPEIVGDYDFEPMIEVLPLPEFSHAASASDVEMACVPTWTPAPSLAPPNGFLHAPSRAHCPARVPGARKRPLPEAASCGRGRPEKKLVLQEQQQCHWRGSAYE</sequence>
<gene>
    <name evidence="2" type="ORF">AB1Y20_022053</name>
</gene>
<keyword evidence="3" id="KW-1185">Reference proteome</keyword>
<dbReference type="EMBL" id="JBGBPQ010000008">
    <property type="protein sequence ID" value="KAL1520472.1"/>
    <property type="molecule type" value="Genomic_DNA"/>
</dbReference>
<organism evidence="2 3">
    <name type="scientific">Prymnesium parvum</name>
    <name type="common">Toxic golden alga</name>
    <dbReference type="NCBI Taxonomy" id="97485"/>
    <lineage>
        <taxon>Eukaryota</taxon>
        <taxon>Haptista</taxon>
        <taxon>Haptophyta</taxon>
        <taxon>Prymnesiophyceae</taxon>
        <taxon>Prymnesiales</taxon>
        <taxon>Prymnesiaceae</taxon>
        <taxon>Prymnesium</taxon>
    </lineage>
</organism>
<comment type="caution">
    <text evidence="2">The sequence shown here is derived from an EMBL/GenBank/DDBJ whole genome shotgun (WGS) entry which is preliminary data.</text>
</comment>
<evidence type="ECO:0000313" key="3">
    <source>
        <dbReference type="Proteomes" id="UP001515480"/>
    </source>
</evidence>
<evidence type="ECO:0000256" key="1">
    <source>
        <dbReference type="SAM" id="MobiDB-lite"/>
    </source>
</evidence>
<reference evidence="2 3" key="1">
    <citation type="journal article" date="2024" name="Science">
        <title>Giant polyketide synthase enzymes in the biosynthesis of giant marine polyether toxins.</title>
        <authorList>
            <person name="Fallon T.R."/>
            <person name="Shende V.V."/>
            <person name="Wierzbicki I.H."/>
            <person name="Pendleton A.L."/>
            <person name="Watervoot N.F."/>
            <person name="Auber R.P."/>
            <person name="Gonzalez D.J."/>
            <person name="Wisecaver J.H."/>
            <person name="Moore B.S."/>
        </authorList>
    </citation>
    <scope>NUCLEOTIDE SEQUENCE [LARGE SCALE GENOMIC DNA]</scope>
    <source>
        <strain evidence="2 3">12B1</strain>
    </source>
</reference>
<dbReference type="Proteomes" id="UP001515480">
    <property type="component" value="Unassembled WGS sequence"/>
</dbReference>
<dbReference type="AlphaFoldDB" id="A0AB34JH82"/>
<protein>
    <submittedName>
        <fullName evidence="2">Uncharacterized protein</fullName>
    </submittedName>
</protein>
<name>A0AB34JH82_PRYPA</name>
<feature type="region of interest" description="Disordered" evidence="1">
    <location>
        <begin position="91"/>
        <end position="112"/>
    </location>
</feature>